<evidence type="ECO:0000256" key="4">
    <source>
        <dbReference type="ARBA" id="ARBA00022833"/>
    </source>
</evidence>
<dbReference type="InterPro" id="IPR012337">
    <property type="entry name" value="RNaseH-like_sf"/>
</dbReference>
<dbReference type="GO" id="GO:0005634">
    <property type="term" value="C:nucleus"/>
    <property type="evidence" value="ECO:0007669"/>
    <property type="project" value="UniProtKB-SubCell"/>
</dbReference>
<name>A0AAV0XV98_9HEMI</name>
<sequence>MEKFLIKRASTSASASENKKRKLSETITDQPINEELEEKKTLNVENQKKERKYQDQYIQFGFTFIEEKGKHRPKCVICLEILASESMKPSKLKRHLETKHPQYSNKDEQFFKRHENALKVQKKVINKFSTVSQKALVASFEVSYLIAKTKKPHSIGESLVLPAAIKIVTAMHGEAYANDLKSIPLSDNTVSRRISNISDDILKQLLNRLRSNYFAMQLDESTDISNFSQLLVYVRYIYKEDILEDFLFCQTLNGRTTGNDIFTLINAFFENNEISWSMCKPICTDGVAALTGSKKGFRAKVNEISPNILFTHCMIHREALASKKLEPFVNEVLQDAIRVINFIKSKSLNSRLFTILCNEMGSDHTKLLLHTEVRWLSRGKILLRIVELKDEIRIFLLEHKNTLAEHFLNEEWLAILSYLADIFEKLNNLNLSLQEFIADNEIFDIKKIKDIILLHLENLKNHFNTRFEKFPEKKLGWIRNPFSININEMNSELSLVMNEELIELSADENLRIKFNETTSDKFWISIKSEYPELSKVAVSTLLPFATTYLCETAFSALTVIKNKYRTKLNLESDLRVAVSNIKPNMETIISKAQAQVSH</sequence>
<keyword evidence="5" id="KW-0238">DNA-binding</keyword>
<dbReference type="AlphaFoldDB" id="A0AAV0XV98"/>
<gene>
    <name evidence="10" type="ORF">MEUPH1_LOCUS25664</name>
</gene>
<keyword evidence="2" id="KW-0479">Metal-binding</keyword>
<dbReference type="SUPFAM" id="SSF53098">
    <property type="entry name" value="Ribonuclease H-like"/>
    <property type="match status" value="1"/>
</dbReference>
<feature type="domain" description="BED-type" evidence="9">
    <location>
        <begin position="48"/>
        <end position="107"/>
    </location>
</feature>
<evidence type="ECO:0000256" key="1">
    <source>
        <dbReference type="ARBA" id="ARBA00004123"/>
    </source>
</evidence>
<evidence type="ECO:0000256" key="7">
    <source>
        <dbReference type="PROSITE-ProRule" id="PRU00027"/>
    </source>
</evidence>
<accession>A0AAV0XV98</accession>
<feature type="region of interest" description="Disordered" evidence="8">
    <location>
        <begin position="1"/>
        <end position="29"/>
    </location>
</feature>
<dbReference type="PROSITE" id="PS50808">
    <property type="entry name" value="ZF_BED"/>
    <property type="match status" value="1"/>
</dbReference>
<evidence type="ECO:0000256" key="3">
    <source>
        <dbReference type="ARBA" id="ARBA00022771"/>
    </source>
</evidence>
<evidence type="ECO:0000313" key="11">
    <source>
        <dbReference type="Proteomes" id="UP001160148"/>
    </source>
</evidence>
<dbReference type="InterPro" id="IPR008906">
    <property type="entry name" value="HATC_C_dom"/>
</dbReference>
<keyword evidence="11" id="KW-1185">Reference proteome</keyword>
<evidence type="ECO:0000313" key="10">
    <source>
        <dbReference type="EMBL" id="CAI6371688.1"/>
    </source>
</evidence>
<dbReference type="GO" id="GO:0046983">
    <property type="term" value="F:protein dimerization activity"/>
    <property type="evidence" value="ECO:0007669"/>
    <property type="project" value="InterPro"/>
</dbReference>
<dbReference type="PANTHER" id="PTHR45913:SF19">
    <property type="entry name" value="LOW QUALITY PROTEIN: ZINC FINGER BED DOMAIN-CONTAINING PROTEIN 5-LIKE"/>
    <property type="match status" value="1"/>
</dbReference>
<comment type="subcellular location">
    <subcellularLocation>
        <location evidence="1">Nucleus</location>
    </subcellularLocation>
</comment>
<protein>
    <recommendedName>
        <fullName evidence="9">BED-type domain-containing protein</fullName>
    </recommendedName>
</protein>
<keyword evidence="3 7" id="KW-0863">Zinc-finger</keyword>
<dbReference type="Proteomes" id="UP001160148">
    <property type="component" value="Unassembled WGS sequence"/>
</dbReference>
<dbReference type="EMBL" id="CARXXK010001014">
    <property type="protein sequence ID" value="CAI6371688.1"/>
    <property type="molecule type" value="Genomic_DNA"/>
</dbReference>
<evidence type="ECO:0000256" key="6">
    <source>
        <dbReference type="ARBA" id="ARBA00023242"/>
    </source>
</evidence>
<dbReference type="GO" id="GO:0003677">
    <property type="term" value="F:DNA binding"/>
    <property type="evidence" value="ECO:0007669"/>
    <property type="project" value="UniProtKB-KW"/>
</dbReference>
<dbReference type="PANTHER" id="PTHR45913">
    <property type="entry name" value="EPM2A-INTERACTING PROTEIN 1"/>
    <property type="match status" value="1"/>
</dbReference>
<keyword evidence="4" id="KW-0862">Zinc</keyword>
<evidence type="ECO:0000259" key="9">
    <source>
        <dbReference type="PROSITE" id="PS50808"/>
    </source>
</evidence>
<evidence type="ECO:0000256" key="5">
    <source>
        <dbReference type="ARBA" id="ARBA00023125"/>
    </source>
</evidence>
<keyword evidence="6" id="KW-0539">Nucleus</keyword>
<organism evidence="10 11">
    <name type="scientific">Macrosiphum euphorbiae</name>
    <name type="common">potato aphid</name>
    <dbReference type="NCBI Taxonomy" id="13131"/>
    <lineage>
        <taxon>Eukaryota</taxon>
        <taxon>Metazoa</taxon>
        <taxon>Ecdysozoa</taxon>
        <taxon>Arthropoda</taxon>
        <taxon>Hexapoda</taxon>
        <taxon>Insecta</taxon>
        <taxon>Pterygota</taxon>
        <taxon>Neoptera</taxon>
        <taxon>Paraneoptera</taxon>
        <taxon>Hemiptera</taxon>
        <taxon>Sternorrhyncha</taxon>
        <taxon>Aphidomorpha</taxon>
        <taxon>Aphidoidea</taxon>
        <taxon>Aphididae</taxon>
        <taxon>Macrosiphini</taxon>
        <taxon>Macrosiphum</taxon>
    </lineage>
</organism>
<dbReference type="GO" id="GO:0008270">
    <property type="term" value="F:zinc ion binding"/>
    <property type="evidence" value="ECO:0007669"/>
    <property type="project" value="UniProtKB-KW"/>
</dbReference>
<evidence type="ECO:0000256" key="8">
    <source>
        <dbReference type="SAM" id="MobiDB-lite"/>
    </source>
</evidence>
<proteinExistence type="predicted"/>
<dbReference type="InterPro" id="IPR003656">
    <property type="entry name" value="Znf_BED"/>
</dbReference>
<reference evidence="10 11" key="1">
    <citation type="submission" date="2023-01" db="EMBL/GenBank/DDBJ databases">
        <authorList>
            <person name="Whitehead M."/>
        </authorList>
    </citation>
    <scope>NUCLEOTIDE SEQUENCE [LARGE SCALE GENOMIC DNA]</scope>
</reference>
<comment type="caution">
    <text evidence="10">The sequence shown here is derived from an EMBL/GenBank/DDBJ whole genome shotgun (WGS) entry which is preliminary data.</text>
</comment>
<dbReference type="Pfam" id="PF05699">
    <property type="entry name" value="Dimer_Tnp_hAT"/>
    <property type="match status" value="1"/>
</dbReference>
<evidence type="ECO:0000256" key="2">
    <source>
        <dbReference type="ARBA" id="ARBA00022723"/>
    </source>
</evidence>